<evidence type="ECO:0000313" key="2">
    <source>
        <dbReference type="Proteomes" id="UP000051727"/>
    </source>
</evidence>
<comment type="caution">
    <text evidence="1">The sequence shown here is derived from an EMBL/GenBank/DDBJ whole genome shotgun (WGS) entry which is preliminary data.</text>
</comment>
<dbReference type="AlphaFoldDB" id="A0A0R2FU21"/>
<protein>
    <recommendedName>
        <fullName evidence="3">Phage protein</fullName>
    </recommendedName>
</protein>
<dbReference type="EMBL" id="JQAR01000005">
    <property type="protein sequence ID" value="KRN31131.1"/>
    <property type="molecule type" value="Genomic_DNA"/>
</dbReference>
<gene>
    <name evidence="1" type="ORF">IV36_GL001940</name>
</gene>
<dbReference type="PATRIC" id="fig|1618.3.peg.1979"/>
<dbReference type="Proteomes" id="UP000051727">
    <property type="component" value="Unassembled WGS sequence"/>
</dbReference>
<evidence type="ECO:0000313" key="1">
    <source>
        <dbReference type="EMBL" id="KRN31131.1"/>
    </source>
</evidence>
<dbReference type="Pfam" id="PF05595">
    <property type="entry name" value="DUF771"/>
    <property type="match status" value="1"/>
</dbReference>
<dbReference type="OrthoDB" id="2306204at2"/>
<accession>A0A0R2FU21</accession>
<reference evidence="1 2" key="1">
    <citation type="journal article" date="2015" name="Genome Announc.">
        <title>Expanding the biotechnology potential of lactobacilli through comparative genomics of 213 strains and associated genera.</title>
        <authorList>
            <person name="Sun Z."/>
            <person name="Harris H.M."/>
            <person name="McCann A."/>
            <person name="Guo C."/>
            <person name="Argimon S."/>
            <person name="Zhang W."/>
            <person name="Yang X."/>
            <person name="Jeffery I.B."/>
            <person name="Cooney J.C."/>
            <person name="Kagawa T.F."/>
            <person name="Liu W."/>
            <person name="Song Y."/>
            <person name="Salvetti E."/>
            <person name="Wrobel A."/>
            <person name="Rasinkangas P."/>
            <person name="Parkhill J."/>
            <person name="Rea M.C."/>
            <person name="O'Sullivan O."/>
            <person name="Ritari J."/>
            <person name="Douillard F.P."/>
            <person name="Paul Ross R."/>
            <person name="Yang R."/>
            <person name="Briner A.E."/>
            <person name="Felis G.E."/>
            <person name="de Vos W.M."/>
            <person name="Barrangou R."/>
            <person name="Klaenhammer T.R."/>
            <person name="Caufield P.W."/>
            <person name="Cui Y."/>
            <person name="Zhang H."/>
            <person name="O'Toole P.W."/>
        </authorList>
    </citation>
    <scope>NUCLEOTIDE SEQUENCE [LARGE SCALE GENOMIC DNA]</scope>
    <source>
        <strain evidence="1 2">ATCC 27304</strain>
    </source>
</reference>
<evidence type="ECO:0008006" key="3">
    <source>
        <dbReference type="Google" id="ProtNLM"/>
    </source>
</evidence>
<sequence length="108" mass="12644">MPALINEKAITDLVKEQVSEIADHELLKKLDGITWNINQFRKACCGGKESTWVTTFVLDKFLDEIDYYHGGWLIRGYQGKAHIIFAKKACEWMEENRKRIDWESKIPK</sequence>
<dbReference type="RefSeq" id="WP_056990874.1">
    <property type="nucleotide sequence ID" value="NZ_JQAR01000005.1"/>
</dbReference>
<organism evidence="1 2">
    <name type="scientific">Liquorilactobacillus mali</name>
    <dbReference type="NCBI Taxonomy" id="1618"/>
    <lineage>
        <taxon>Bacteria</taxon>
        <taxon>Bacillati</taxon>
        <taxon>Bacillota</taxon>
        <taxon>Bacilli</taxon>
        <taxon>Lactobacillales</taxon>
        <taxon>Lactobacillaceae</taxon>
        <taxon>Liquorilactobacillus</taxon>
    </lineage>
</organism>
<name>A0A0R2FU21_9LACO</name>
<dbReference type="STRING" id="1618.IV36_GL001940"/>
<dbReference type="InterPro" id="IPR008489">
    <property type="entry name" value="DUF771"/>
</dbReference>
<proteinExistence type="predicted"/>